<evidence type="ECO:0000256" key="1">
    <source>
        <dbReference type="SAM" id="MobiDB-lite"/>
    </source>
</evidence>
<keyword evidence="2" id="KW-0732">Signal</keyword>
<sequence length="97" mass="9244">MIRNRKVPRPTRVLIGAVAVAGGLALGAGVVPAAALAAPGSGPSVDYGFNRPHGGGHGHGGHGHGGPGYGGPGHGGGGHGFVPLAPPPHLCVPFVAC</sequence>
<gene>
    <name evidence="3" type="ORF">MAUB_63020</name>
</gene>
<keyword evidence="3" id="KW-0614">Plasmid</keyword>
<feature type="chain" id="PRO_5047081552" evidence="2">
    <location>
        <begin position="38"/>
        <end position="97"/>
    </location>
</feature>
<evidence type="ECO:0000313" key="4">
    <source>
        <dbReference type="Proteomes" id="UP000465609"/>
    </source>
</evidence>
<protein>
    <submittedName>
        <fullName evidence="3">Uncharacterized protein</fullName>
    </submittedName>
</protein>
<organism evidence="3 4">
    <name type="scientific">Mycolicibacterium aubagnense</name>
    <dbReference type="NCBI Taxonomy" id="319707"/>
    <lineage>
        <taxon>Bacteria</taxon>
        <taxon>Bacillati</taxon>
        <taxon>Actinomycetota</taxon>
        <taxon>Actinomycetes</taxon>
        <taxon>Mycobacteriales</taxon>
        <taxon>Mycobacteriaceae</taxon>
        <taxon>Mycolicibacterium</taxon>
    </lineage>
</organism>
<keyword evidence="4" id="KW-1185">Reference proteome</keyword>
<accession>A0ABM7IN21</accession>
<dbReference type="EMBL" id="AP022578">
    <property type="protein sequence ID" value="BBX88101.1"/>
    <property type="molecule type" value="Genomic_DNA"/>
</dbReference>
<feature type="signal peptide" evidence="2">
    <location>
        <begin position="1"/>
        <end position="37"/>
    </location>
</feature>
<feature type="compositionally biased region" description="Gly residues" evidence="1">
    <location>
        <begin position="63"/>
        <end position="74"/>
    </location>
</feature>
<reference evidence="3 4" key="1">
    <citation type="journal article" date="2019" name="Emerg. Microbes Infect.">
        <title>Comprehensive subspecies identification of 175 nontuberculous mycobacteria species based on 7547 genomic profiles.</title>
        <authorList>
            <person name="Matsumoto Y."/>
            <person name="Kinjo T."/>
            <person name="Motooka D."/>
            <person name="Nabeya D."/>
            <person name="Jung N."/>
            <person name="Uechi K."/>
            <person name="Horii T."/>
            <person name="Iida T."/>
            <person name="Fujita J."/>
            <person name="Nakamura S."/>
        </authorList>
    </citation>
    <scope>NUCLEOTIDE SEQUENCE [LARGE SCALE GENOMIC DNA]</scope>
    <source>
        <strain evidence="3 4">JCM 15296</strain>
        <plasmid evidence="3">pJCM15296</plasmid>
    </source>
</reference>
<dbReference type="Proteomes" id="UP000465609">
    <property type="component" value="Plasmid pJCM15296"/>
</dbReference>
<name>A0ABM7IN21_9MYCO</name>
<proteinExistence type="predicted"/>
<geneLocation type="plasmid" evidence="3 4">
    <name>pJCM15296</name>
</geneLocation>
<evidence type="ECO:0000256" key="2">
    <source>
        <dbReference type="SAM" id="SignalP"/>
    </source>
</evidence>
<dbReference type="RefSeq" id="WP_138230745.1">
    <property type="nucleotide sequence ID" value="NZ_AP022578.1"/>
</dbReference>
<evidence type="ECO:0000313" key="3">
    <source>
        <dbReference type="EMBL" id="BBX88101.1"/>
    </source>
</evidence>
<feature type="region of interest" description="Disordered" evidence="1">
    <location>
        <begin position="47"/>
        <end position="74"/>
    </location>
</feature>